<dbReference type="InterPro" id="IPR002110">
    <property type="entry name" value="Ankyrin_rpt"/>
</dbReference>
<reference evidence="1" key="1">
    <citation type="submission" date="2023-05" db="EMBL/GenBank/DDBJ databases">
        <authorList>
            <person name="Huff M."/>
        </authorList>
    </citation>
    <scope>NUCLEOTIDE SEQUENCE</scope>
</reference>
<sequence length="188" mass="20994">MHSQVEDPISNANAQRRRWGEKEGRLLILYKAVLSGDWNAAEPVLRLDKSAACLSITKVEDTPLHLAALTKQTAIAHMLVKYLDEGDLEIKNNYGNTAFFCAAVSGDVEIAKVVYEKYNTLPTIRNRFGISPIQEAAALGNKKMIEYLYEITPLKHFEDEERMNILAATINTGTNILAAPHPRNVEEV</sequence>
<dbReference type="PANTHER" id="PTHR24121:SF21">
    <property type="entry name" value="ANKYRIN REPEAT FAMILY PROTEIN"/>
    <property type="match status" value="1"/>
</dbReference>
<name>A0AAD1Z2F5_9LAMI</name>
<dbReference type="Gene3D" id="1.25.40.20">
    <property type="entry name" value="Ankyrin repeat-containing domain"/>
    <property type="match status" value="1"/>
</dbReference>
<keyword evidence="2" id="KW-1185">Reference proteome</keyword>
<gene>
    <name evidence="1" type="ORF">FPE_LOCUS7450</name>
</gene>
<dbReference type="AlphaFoldDB" id="A0AAD1Z2F5"/>
<dbReference type="SUPFAM" id="SSF48403">
    <property type="entry name" value="Ankyrin repeat"/>
    <property type="match status" value="1"/>
</dbReference>
<dbReference type="PANTHER" id="PTHR24121">
    <property type="entry name" value="NO MECHANORECEPTOR POTENTIAL C, ISOFORM D-RELATED"/>
    <property type="match status" value="1"/>
</dbReference>
<organism evidence="1 2">
    <name type="scientific">Fraxinus pennsylvanica</name>
    <dbReference type="NCBI Taxonomy" id="56036"/>
    <lineage>
        <taxon>Eukaryota</taxon>
        <taxon>Viridiplantae</taxon>
        <taxon>Streptophyta</taxon>
        <taxon>Embryophyta</taxon>
        <taxon>Tracheophyta</taxon>
        <taxon>Spermatophyta</taxon>
        <taxon>Magnoliopsida</taxon>
        <taxon>eudicotyledons</taxon>
        <taxon>Gunneridae</taxon>
        <taxon>Pentapetalae</taxon>
        <taxon>asterids</taxon>
        <taxon>lamiids</taxon>
        <taxon>Lamiales</taxon>
        <taxon>Oleaceae</taxon>
        <taxon>Oleeae</taxon>
        <taxon>Fraxinus</taxon>
    </lineage>
</organism>
<dbReference type="Proteomes" id="UP000834106">
    <property type="component" value="Chromosome 4"/>
</dbReference>
<evidence type="ECO:0000313" key="2">
    <source>
        <dbReference type="Proteomes" id="UP000834106"/>
    </source>
</evidence>
<dbReference type="EMBL" id="OU503039">
    <property type="protein sequence ID" value="CAI9760020.1"/>
    <property type="molecule type" value="Genomic_DNA"/>
</dbReference>
<protein>
    <submittedName>
        <fullName evidence="1">Uncharacterized protein</fullName>
    </submittedName>
</protein>
<dbReference type="Pfam" id="PF12796">
    <property type="entry name" value="Ank_2"/>
    <property type="match status" value="1"/>
</dbReference>
<accession>A0AAD1Z2F5</accession>
<evidence type="ECO:0000313" key="1">
    <source>
        <dbReference type="EMBL" id="CAI9760020.1"/>
    </source>
</evidence>
<dbReference type="SMART" id="SM00248">
    <property type="entry name" value="ANK"/>
    <property type="match status" value="3"/>
</dbReference>
<dbReference type="InterPro" id="IPR036770">
    <property type="entry name" value="Ankyrin_rpt-contain_sf"/>
</dbReference>
<proteinExistence type="predicted"/>